<dbReference type="NCBIfam" id="NF033788">
    <property type="entry name" value="HTH_metalloreg"/>
    <property type="match status" value="1"/>
</dbReference>
<dbReference type="PANTHER" id="PTHR42912:SF93">
    <property type="entry name" value="N6-ADENOSINE-METHYLTRANSFERASE TMT1A"/>
    <property type="match status" value="1"/>
</dbReference>
<dbReference type="EMBL" id="VWNA01000001">
    <property type="protein sequence ID" value="MQT11387.1"/>
    <property type="molecule type" value="Genomic_DNA"/>
</dbReference>
<dbReference type="PRINTS" id="PR00778">
    <property type="entry name" value="HTHARSR"/>
</dbReference>
<dbReference type="InterPro" id="IPR029063">
    <property type="entry name" value="SAM-dependent_MTases_sf"/>
</dbReference>
<protein>
    <submittedName>
        <fullName evidence="2">Metalloregulator ArsR/SmtB family transcription factor</fullName>
    </submittedName>
</protein>
<dbReference type="InterPro" id="IPR001845">
    <property type="entry name" value="HTH_ArsR_DNA-bd_dom"/>
</dbReference>
<evidence type="ECO:0000313" key="3">
    <source>
        <dbReference type="Proteomes" id="UP000332515"/>
    </source>
</evidence>
<dbReference type="InterPro" id="IPR050508">
    <property type="entry name" value="Methyltransf_Superfamily"/>
</dbReference>
<dbReference type="InterPro" id="IPR013216">
    <property type="entry name" value="Methyltransf_11"/>
</dbReference>
<accession>A0A6A7XZ47</accession>
<dbReference type="PROSITE" id="PS50987">
    <property type="entry name" value="HTH_ARSR_2"/>
    <property type="match status" value="1"/>
</dbReference>
<dbReference type="SMART" id="SM00418">
    <property type="entry name" value="HTH_ARSR"/>
    <property type="match status" value="1"/>
</dbReference>
<dbReference type="SUPFAM" id="SSF53335">
    <property type="entry name" value="S-adenosyl-L-methionine-dependent methyltransferases"/>
    <property type="match status" value="1"/>
</dbReference>
<dbReference type="InterPro" id="IPR011991">
    <property type="entry name" value="ArsR-like_HTH"/>
</dbReference>
<dbReference type="SUPFAM" id="SSF46785">
    <property type="entry name" value="Winged helix' DNA-binding domain"/>
    <property type="match status" value="1"/>
</dbReference>
<dbReference type="InterPro" id="IPR036388">
    <property type="entry name" value="WH-like_DNA-bd_sf"/>
</dbReference>
<dbReference type="RefSeq" id="WP_312861407.1">
    <property type="nucleotide sequence ID" value="NZ_VWNA01000001.1"/>
</dbReference>
<dbReference type="Pfam" id="PF08241">
    <property type="entry name" value="Methyltransf_11"/>
    <property type="match status" value="1"/>
</dbReference>
<dbReference type="GO" id="GO:0008757">
    <property type="term" value="F:S-adenosylmethionine-dependent methyltransferase activity"/>
    <property type="evidence" value="ECO:0007669"/>
    <property type="project" value="InterPro"/>
</dbReference>
<name>A0A6A7XZ47_9HYPH</name>
<evidence type="ECO:0000259" key="1">
    <source>
        <dbReference type="PROSITE" id="PS50987"/>
    </source>
</evidence>
<dbReference type="Proteomes" id="UP000332515">
    <property type="component" value="Unassembled WGS sequence"/>
</dbReference>
<keyword evidence="3" id="KW-1185">Reference proteome</keyword>
<organism evidence="2 3">
    <name type="scientific">Segnochrobactrum spirostomi</name>
    <dbReference type="NCBI Taxonomy" id="2608987"/>
    <lineage>
        <taxon>Bacteria</taxon>
        <taxon>Pseudomonadati</taxon>
        <taxon>Pseudomonadota</taxon>
        <taxon>Alphaproteobacteria</taxon>
        <taxon>Hyphomicrobiales</taxon>
        <taxon>Segnochrobactraceae</taxon>
        <taxon>Segnochrobactrum</taxon>
    </lineage>
</organism>
<feature type="domain" description="HTH arsR-type" evidence="1">
    <location>
        <begin position="5"/>
        <end position="99"/>
    </location>
</feature>
<dbReference type="Pfam" id="PF01022">
    <property type="entry name" value="HTH_5"/>
    <property type="match status" value="1"/>
</dbReference>
<dbReference type="GO" id="GO:0003700">
    <property type="term" value="F:DNA-binding transcription factor activity"/>
    <property type="evidence" value="ECO:0007669"/>
    <property type="project" value="InterPro"/>
</dbReference>
<dbReference type="AlphaFoldDB" id="A0A6A7XZ47"/>
<dbReference type="CDD" id="cd02440">
    <property type="entry name" value="AdoMet_MTases"/>
    <property type="match status" value="1"/>
</dbReference>
<evidence type="ECO:0000313" key="2">
    <source>
        <dbReference type="EMBL" id="MQT11387.1"/>
    </source>
</evidence>
<dbReference type="Gene3D" id="1.10.10.10">
    <property type="entry name" value="Winged helix-like DNA-binding domain superfamily/Winged helix DNA-binding domain"/>
    <property type="match status" value="1"/>
</dbReference>
<comment type="caution">
    <text evidence="2">The sequence shown here is derived from an EMBL/GenBank/DDBJ whole genome shotgun (WGS) entry which is preliminary data.</text>
</comment>
<sequence>MNVQPRPVGLDALVSTLKAAGESTRLRILALLAEGDLTVKDLTTILGQSQPRISRHLKLLVEAGLVLRFPEGAWAYYRLAEPALHGGLAASLLAALDFSDLPLERDRARCDAVKRAHAEAAANYFAANAGSWDRLRSLHVSEAAVEAAMREAVGDRPFGSLLDIGTGTGRILELFQDLYGSAVGIDPSQPMLAVARANLERAGIASAQVRQGDVYSLTMAADRFDLVTIHQVLHFLDDPGRAVGEAARMLRPGGRLLIVDFAPHALEFLRAEHAHRRLGFAHDQVRAWCEEAGLETVRVVDLAAPDGAPQALTVTLWLAKDPRILVAGTTRLETV</sequence>
<proteinExistence type="predicted"/>
<dbReference type="InterPro" id="IPR036390">
    <property type="entry name" value="WH_DNA-bd_sf"/>
</dbReference>
<dbReference type="CDD" id="cd00090">
    <property type="entry name" value="HTH_ARSR"/>
    <property type="match status" value="1"/>
</dbReference>
<dbReference type="PANTHER" id="PTHR42912">
    <property type="entry name" value="METHYLTRANSFERASE"/>
    <property type="match status" value="1"/>
</dbReference>
<dbReference type="Gene3D" id="3.40.50.150">
    <property type="entry name" value="Vaccinia Virus protein VP39"/>
    <property type="match status" value="1"/>
</dbReference>
<gene>
    <name evidence="2" type="ORF">F0357_01595</name>
</gene>
<reference evidence="2 3" key="1">
    <citation type="submission" date="2019-09" db="EMBL/GenBank/DDBJ databases">
        <title>Segnochrobactrum spirostomi gen. nov., sp. nov., isolated from the ciliate Spirostomum cf. yagiui and description of a novel family, Segnochrobactraceae fam. nov. within the order Rhizobiales of the class Alphaproteobacteria.</title>
        <authorList>
            <person name="Akter S."/>
            <person name="Shazib S.U.A."/>
            <person name="Shin M.K."/>
        </authorList>
    </citation>
    <scope>NUCLEOTIDE SEQUENCE [LARGE SCALE GENOMIC DNA]</scope>
    <source>
        <strain evidence="2 3">Sp-1</strain>
    </source>
</reference>